<evidence type="ECO:0000256" key="2">
    <source>
        <dbReference type="ARBA" id="ARBA00022692"/>
    </source>
</evidence>
<dbReference type="PANTHER" id="PTHR22950:SF702">
    <property type="entry name" value="AMINO ACID TRANSPORTER PROTEIN"/>
    <property type="match status" value="1"/>
</dbReference>
<evidence type="ECO:0000313" key="8">
    <source>
        <dbReference type="Proteomes" id="UP000039865"/>
    </source>
</evidence>
<keyword evidence="3 5" id="KW-1133">Transmembrane helix</keyword>
<feature type="transmembrane region" description="Helical" evidence="5">
    <location>
        <begin position="343"/>
        <end position="370"/>
    </location>
</feature>
<feature type="transmembrane region" description="Helical" evidence="5">
    <location>
        <begin position="304"/>
        <end position="322"/>
    </location>
</feature>
<evidence type="ECO:0000256" key="3">
    <source>
        <dbReference type="ARBA" id="ARBA00022989"/>
    </source>
</evidence>
<dbReference type="GO" id="GO:0016020">
    <property type="term" value="C:membrane"/>
    <property type="evidence" value="ECO:0007669"/>
    <property type="project" value="UniProtKB-SubCell"/>
</dbReference>
<keyword evidence="2 5" id="KW-0812">Transmembrane</keyword>
<feature type="transmembrane region" description="Helical" evidence="5">
    <location>
        <begin position="159"/>
        <end position="181"/>
    </location>
</feature>
<dbReference type="AlphaFoldDB" id="A0A078AE58"/>
<feature type="domain" description="Amino acid transporter transmembrane" evidence="6">
    <location>
        <begin position="241"/>
        <end position="374"/>
    </location>
</feature>
<feature type="transmembrane region" description="Helical" evidence="5">
    <location>
        <begin position="390"/>
        <end position="411"/>
    </location>
</feature>
<gene>
    <name evidence="7" type="primary">Contig12127.g12962</name>
    <name evidence="7" type="ORF">STYLEM_9479</name>
</gene>
<accession>A0A078AE58</accession>
<dbReference type="GO" id="GO:0015179">
    <property type="term" value="F:L-amino acid transmembrane transporter activity"/>
    <property type="evidence" value="ECO:0007669"/>
    <property type="project" value="TreeGrafter"/>
</dbReference>
<evidence type="ECO:0000256" key="5">
    <source>
        <dbReference type="SAM" id="Phobius"/>
    </source>
</evidence>
<dbReference type="OrthoDB" id="290476at2759"/>
<dbReference type="EMBL" id="CCKQ01009016">
    <property type="protein sequence ID" value="CDW80480.1"/>
    <property type="molecule type" value="Genomic_DNA"/>
</dbReference>
<feature type="domain" description="Amino acid transporter transmembrane" evidence="6">
    <location>
        <begin position="89"/>
        <end position="186"/>
    </location>
</feature>
<feature type="transmembrane region" description="Helical" evidence="5">
    <location>
        <begin position="201"/>
        <end position="220"/>
    </location>
</feature>
<name>A0A078AE58_STYLE</name>
<dbReference type="InParanoid" id="A0A078AE58"/>
<dbReference type="PANTHER" id="PTHR22950">
    <property type="entry name" value="AMINO ACID TRANSPORTER"/>
    <property type="match status" value="1"/>
</dbReference>
<dbReference type="InterPro" id="IPR013057">
    <property type="entry name" value="AA_transpt_TM"/>
</dbReference>
<evidence type="ECO:0000259" key="6">
    <source>
        <dbReference type="Pfam" id="PF01490"/>
    </source>
</evidence>
<feature type="transmembrane region" description="Helical" evidence="5">
    <location>
        <begin position="115"/>
        <end position="138"/>
    </location>
</feature>
<keyword evidence="8" id="KW-1185">Reference proteome</keyword>
<protein>
    <recommendedName>
        <fullName evidence="6">Amino acid transporter transmembrane domain-containing protein</fullName>
    </recommendedName>
</protein>
<evidence type="ECO:0000313" key="7">
    <source>
        <dbReference type="EMBL" id="CDW80480.1"/>
    </source>
</evidence>
<comment type="subcellular location">
    <subcellularLocation>
        <location evidence="1">Membrane</location>
        <topology evidence="1">Multi-pass membrane protein</topology>
    </subcellularLocation>
</comment>
<dbReference type="Pfam" id="PF01490">
    <property type="entry name" value="Aa_trans"/>
    <property type="match status" value="2"/>
</dbReference>
<feature type="transmembrane region" description="Helical" evidence="5">
    <location>
        <begin position="261"/>
        <end position="284"/>
    </location>
</feature>
<dbReference type="Proteomes" id="UP000039865">
    <property type="component" value="Unassembled WGS sequence"/>
</dbReference>
<reference evidence="7 8" key="1">
    <citation type="submission" date="2014-06" db="EMBL/GenBank/DDBJ databases">
        <authorList>
            <person name="Swart Estienne"/>
        </authorList>
    </citation>
    <scope>NUCLEOTIDE SEQUENCE [LARGE SCALE GENOMIC DNA]</scope>
    <source>
        <strain evidence="7 8">130c</strain>
    </source>
</reference>
<proteinExistence type="predicted"/>
<feature type="transmembrane region" description="Helical" evidence="5">
    <location>
        <begin position="89"/>
        <end position="109"/>
    </location>
</feature>
<evidence type="ECO:0000256" key="4">
    <source>
        <dbReference type="ARBA" id="ARBA00023136"/>
    </source>
</evidence>
<dbReference type="OMA" id="HRYEDHA"/>
<evidence type="ECO:0000256" key="1">
    <source>
        <dbReference type="ARBA" id="ARBA00004141"/>
    </source>
</evidence>
<keyword evidence="4 5" id="KW-0472">Membrane</keyword>
<sequence length="417" mass="46669">MNQQRDGSGTEDTFLLGDGSKNSHILTNEKIQQNSRITDGMKQLLTVEDEMSKPIFSPSSPGRRKFADIMMSPVRFTQRKFRAGGTSGSIFSLVAATLGAGTLTFPYAIMQNGIAWGSILVVLGAMISYYTGMLLVIVSNHTNRHRYEDHAEILFGRKMAIFTSIMNLFCLMGFIMSYIVYFGILFPISLPRSINQLRFSSVFGVLCSVYLCIAVIILFWTNKALVPDPIENWREARYFRVNIPQIYYELERRNRKQMSNVLLKGSGAAVILYALIGIFGYLTFVNTPGQPTTNILEAPYQKNGNFTLFFAVLTASPLCVLPTKDTVEELFFKKTGLNKKTNILVTLGIVVVCYFPAIFIGNIGDAITIFGCTTNPMVKQDQPRFCKEKILAYIVGLLIIVVSILGLYDFIRQKVQG</sequence>
<organism evidence="7 8">
    <name type="scientific">Stylonychia lemnae</name>
    <name type="common">Ciliate</name>
    <dbReference type="NCBI Taxonomy" id="5949"/>
    <lineage>
        <taxon>Eukaryota</taxon>
        <taxon>Sar</taxon>
        <taxon>Alveolata</taxon>
        <taxon>Ciliophora</taxon>
        <taxon>Intramacronucleata</taxon>
        <taxon>Spirotrichea</taxon>
        <taxon>Stichotrichia</taxon>
        <taxon>Sporadotrichida</taxon>
        <taxon>Oxytrichidae</taxon>
        <taxon>Stylonychinae</taxon>
        <taxon>Stylonychia</taxon>
    </lineage>
</organism>